<reference evidence="4" key="1">
    <citation type="submission" date="2025-08" db="UniProtKB">
        <authorList>
            <consortium name="RefSeq"/>
        </authorList>
    </citation>
    <scope>IDENTIFICATION</scope>
</reference>
<dbReference type="PANTHER" id="PTHR12552:SF1">
    <property type="entry name" value="RHO GTPASE-ACTIVATING PROTEIN GRAF"/>
    <property type="match status" value="1"/>
</dbReference>
<dbReference type="InterPro" id="IPR027267">
    <property type="entry name" value="AH/BAR_dom_sf"/>
</dbReference>
<proteinExistence type="predicted"/>
<accession>A0ABM1F3B5</accession>
<dbReference type="Gene3D" id="1.20.1270.60">
    <property type="entry name" value="Arfaptin homology (AH) domain/BAR domain"/>
    <property type="match status" value="1"/>
</dbReference>
<name>A0ABM1F3B5_PRICU</name>
<feature type="coiled-coil region" evidence="1">
    <location>
        <begin position="22"/>
        <end position="49"/>
    </location>
</feature>
<dbReference type="PANTHER" id="PTHR12552">
    <property type="entry name" value="OLIGOPHRENIN 1"/>
    <property type="match status" value="1"/>
</dbReference>
<dbReference type="RefSeq" id="XP_014678936.1">
    <property type="nucleotide sequence ID" value="XM_014823450.1"/>
</dbReference>
<evidence type="ECO:0000313" key="4">
    <source>
        <dbReference type="RefSeq" id="XP_014678936.1"/>
    </source>
</evidence>
<evidence type="ECO:0000256" key="1">
    <source>
        <dbReference type="SAM" id="Coils"/>
    </source>
</evidence>
<evidence type="ECO:0000259" key="2">
    <source>
        <dbReference type="Pfam" id="PF16746"/>
    </source>
</evidence>
<protein>
    <submittedName>
        <fullName evidence="4">Rho GTPase-activating protein 26-like</fullName>
    </submittedName>
</protein>
<dbReference type="SUPFAM" id="SSF103657">
    <property type="entry name" value="BAR/IMD domain-like"/>
    <property type="match status" value="1"/>
</dbReference>
<feature type="domain" description="BAR" evidence="2">
    <location>
        <begin position="6"/>
        <end position="119"/>
    </location>
</feature>
<keyword evidence="1" id="KW-0175">Coiled coil</keyword>
<dbReference type="GeneID" id="106818774"/>
<gene>
    <name evidence="4" type="primary">LOC106818774</name>
</gene>
<dbReference type="Pfam" id="PF16746">
    <property type="entry name" value="BAR_3"/>
    <property type="match status" value="1"/>
</dbReference>
<dbReference type="InterPro" id="IPR047234">
    <property type="entry name" value="GRAF_fam"/>
</dbReference>
<dbReference type="Proteomes" id="UP000695022">
    <property type="component" value="Unplaced"/>
</dbReference>
<organism evidence="3 4">
    <name type="scientific">Priapulus caudatus</name>
    <name type="common">Priapulid worm</name>
    <dbReference type="NCBI Taxonomy" id="37621"/>
    <lineage>
        <taxon>Eukaryota</taxon>
        <taxon>Metazoa</taxon>
        <taxon>Ecdysozoa</taxon>
        <taxon>Scalidophora</taxon>
        <taxon>Priapulida</taxon>
        <taxon>Priapulimorpha</taxon>
        <taxon>Priapulimorphida</taxon>
        <taxon>Priapulidae</taxon>
        <taxon>Priapulus</taxon>
    </lineage>
</organism>
<evidence type="ECO:0000313" key="3">
    <source>
        <dbReference type="Proteomes" id="UP000695022"/>
    </source>
</evidence>
<keyword evidence="3" id="KW-1185">Reference proteome</keyword>
<sequence>MGLLPLEFSDCLSDSPYFRENIHAHERELENTSQQIKSMIKECKDLLAAARTLSKAQRNFSSTLMRFKFECIGNTQTDDEVVIAASLKEFGKLISAIEDERDRMLERAYDQFILPLETF</sequence>
<feature type="non-terminal residue" evidence="4">
    <location>
        <position position="119"/>
    </location>
</feature>
<dbReference type="InterPro" id="IPR004148">
    <property type="entry name" value="BAR_dom"/>
</dbReference>